<dbReference type="PANTHER" id="PTHR39600">
    <property type="entry name" value="PEPTIDASE INHIBITOR I78 FAMILY PROTEIN"/>
    <property type="match status" value="1"/>
</dbReference>
<dbReference type="Pfam" id="PF11720">
    <property type="entry name" value="Inhibitor_I78"/>
    <property type="match status" value="1"/>
</dbReference>
<proteinExistence type="predicted"/>
<dbReference type="OrthoDB" id="10013825at2759"/>
<organism evidence="1 2">
    <name type="scientific">Bifiguratus adelaidae</name>
    <dbReference type="NCBI Taxonomy" id="1938954"/>
    <lineage>
        <taxon>Eukaryota</taxon>
        <taxon>Fungi</taxon>
        <taxon>Fungi incertae sedis</taxon>
        <taxon>Mucoromycota</taxon>
        <taxon>Mucoromycotina</taxon>
        <taxon>Endogonomycetes</taxon>
        <taxon>Endogonales</taxon>
        <taxon>Endogonales incertae sedis</taxon>
        <taxon>Bifiguratus</taxon>
    </lineage>
</organism>
<dbReference type="PANTHER" id="PTHR39600:SF1">
    <property type="entry name" value="PEPTIDASE INHIBITOR I78 FAMILY PROTEIN"/>
    <property type="match status" value="1"/>
</dbReference>
<accession>A0A261Y6A4</accession>
<evidence type="ECO:0000313" key="1">
    <source>
        <dbReference type="EMBL" id="OZJ06135.1"/>
    </source>
</evidence>
<keyword evidence="2" id="KW-1185">Reference proteome</keyword>
<dbReference type="AlphaFoldDB" id="A0A261Y6A4"/>
<dbReference type="InterPro" id="IPR021719">
    <property type="entry name" value="Prot_inh_I78"/>
</dbReference>
<evidence type="ECO:0000313" key="2">
    <source>
        <dbReference type="Proteomes" id="UP000242875"/>
    </source>
</evidence>
<dbReference type="Gene3D" id="3.30.10.10">
    <property type="entry name" value="Trypsin Inhibitor V, subunit A"/>
    <property type="match status" value="1"/>
</dbReference>
<gene>
    <name evidence="1" type="ORF">BZG36_01017</name>
</gene>
<comment type="caution">
    <text evidence="1">The sequence shown here is derived from an EMBL/GenBank/DDBJ whole genome shotgun (WGS) entry which is preliminary data.</text>
</comment>
<name>A0A261Y6A4_9FUNG</name>
<reference evidence="1 2" key="1">
    <citation type="journal article" date="2017" name="Mycologia">
        <title>Bifiguratus adelaidae, gen. et sp. nov., a new member of Mucoromycotina in endophytic and soil-dwelling habitats.</title>
        <authorList>
            <person name="Torres-Cruz T.J."/>
            <person name="Billingsley Tobias T.L."/>
            <person name="Almatruk M."/>
            <person name="Hesse C."/>
            <person name="Kuske C.R."/>
            <person name="Desiro A."/>
            <person name="Benucci G.M."/>
            <person name="Bonito G."/>
            <person name="Stajich J.E."/>
            <person name="Dunlap C."/>
            <person name="Arnold A.E."/>
            <person name="Porras-Alfaro A."/>
        </authorList>
    </citation>
    <scope>NUCLEOTIDE SEQUENCE [LARGE SCALE GENOMIC DNA]</scope>
    <source>
        <strain evidence="1 2">AZ0501</strain>
    </source>
</reference>
<dbReference type="Proteomes" id="UP000242875">
    <property type="component" value="Unassembled WGS sequence"/>
</dbReference>
<sequence length="109" mass="12579">MNTRRVTSLLVTPQPFTLGLQRTQLRTMTKFEPHKNDPKLQEWHNKLVGKTYAADAQAETSNDNIVTAQDLPPFHRVLGPRSIMTMDFRPDRLNVHVNDANKIMNVRWG</sequence>
<dbReference type="EMBL" id="MVBO01000006">
    <property type="protein sequence ID" value="OZJ06135.1"/>
    <property type="molecule type" value="Genomic_DNA"/>
</dbReference>
<protein>
    <submittedName>
        <fullName evidence="1">Uncharacterized protein</fullName>
    </submittedName>
</protein>